<gene>
    <name evidence="2" type="ORF">COY66_03260</name>
</gene>
<dbReference type="InterPro" id="IPR038078">
    <property type="entry name" value="PhoU-like_sf"/>
</dbReference>
<dbReference type="InterPro" id="IPR018445">
    <property type="entry name" value="Put_Phosphate_transp_reg"/>
</dbReference>
<evidence type="ECO:0000256" key="1">
    <source>
        <dbReference type="ARBA" id="ARBA00008591"/>
    </source>
</evidence>
<evidence type="ECO:0008006" key="4">
    <source>
        <dbReference type="Google" id="ProtNLM"/>
    </source>
</evidence>
<name>A0A2M7RJ42_9BACT</name>
<dbReference type="InterPro" id="IPR052912">
    <property type="entry name" value="UPF0111_domain"/>
</dbReference>
<accession>A0A2M7RJ42</accession>
<comment type="caution">
    <text evidence="2">The sequence shown here is derived from an EMBL/GenBank/DDBJ whole genome shotgun (WGS) entry which is preliminary data.</text>
</comment>
<proteinExistence type="inferred from homology"/>
<dbReference type="Proteomes" id="UP000230779">
    <property type="component" value="Unassembled WGS sequence"/>
</dbReference>
<evidence type="ECO:0000313" key="2">
    <source>
        <dbReference type="EMBL" id="PIY96734.1"/>
    </source>
</evidence>
<sequence>MKLNFFLPKQTNFYSLLDSLTKYVKEISFLYRDFVKKDESWQEKEKFAERAKEIEHQADDVTHTIIDQLNRTFITPLDREDIYLLAHELDDIVDKIENVIHNIIIYKISEKEKFLVEFSEIYEKAGEDLVVLMTSLAKQKYTEEVKKLIIHIHDLEDNGDCIFINSVSDLFNNGTDALHIIKWKDVLEDLERIADKFQSVSNTIEGIIVKFG</sequence>
<dbReference type="Pfam" id="PF01865">
    <property type="entry name" value="PhoU_div"/>
    <property type="match status" value="1"/>
</dbReference>
<dbReference type="AlphaFoldDB" id="A0A2M7RJ42"/>
<reference evidence="2 3" key="1">
    <citation type="submission" date="2017-09" db="EMBL/GenBank/DDBJ databases">
        <title>Depth-based differentiation of microbial function through sediment-hosted aquifers and enrichment of novel symbionts in the deep terrestrial subsurface.</title>
        <authorList>
            <person name="Probst A.J."/>
            <person name="Ladd B."/>
            <person name="Jarett J.K."/>
            <person name="Geller-Mcgrath D.E."/>
            <person name="Sieber C.M."/>
            <person name="Emerson J.B."/>
            <person name="Anantharaman K."/>
            <person name="Thomas B.C."/>
            <person name="Malmstrom R."/>
            <person name="Stieglmeier M."/>
            <person name="Klingl A."/>
            <person name="Woyke T."/>
            <person name="Ryan C.M."/>
            <person name="Banfield J.F."/>
        </authorList>
    </citation>
    <scope>NUCLEOTIDE SEQUENCE [LARGE SCALE GENOMIC DNA]</scope>
    <source>
        <strain evidence="2">CG_4_10_14_0_8_um_filter_42_10</strain>
    </source>
</reference>
<comment type="similarity">
    <text evidence="1">Belongs to the UPF0111 family.</text>
</comment>
<dbReference type="PANTHER" id="PTHR37298">
    <property type="entry name" value="UPF0111 PROTEIN YKAA"/>
    <property type="match status" value="1"/>
</dbReference>
<organism evidence="2 3">
    <name type="scientific">Candidatus Kerfeldbacteria bacterium CG_4_10_14_0_8_um_filter_42_10</name>
    <dbReference type="NCBI Taxonomy" id="2014248"/>
    <lineage>
        <taxon>Bacteria</taxon>
        <taxon>Candidatus Kerfeldiibacteriota</taxon>
    </lineage>
</organism>
<evidence type="ECO:0000313" key="3">
    <source>
        <dbReference type="Proteomes" id="UP000230779"/>
    </source>
</evidence>
<dbReference type="Gene3D" id="1.20.58.220">
    <property type="entry name" value="Phosphate transport system protein phou homolog 2, domain 2"/>
    <property type="match status" value="1"/>
</dbReference>
<protein>
    <recommendedName>
        <fullName evidence="4">DUF47 domain-containing protein</fullName>
    </recommendedName>
</protein>
<dbReference type="PANTHER" id="PTHR37298:SF1">
    <property type="entry name" value="UPF0111 PROTEIN YKAA"/>
    <property type="match status" value="1"/>
</dbReference>
<dbReference type="SUPFAM" id="SSF109755">
    <property type="entry name" value="PhoU-like"/>
    <property type="match status" value="1"/>
</dbReference>
<dbReference type="EMBL" id="PFMD01000031">
    <property type="protein sequence ID" value="PIY96734.1"/>
    <property type="molecule type" value="Genomic_DNA"/>
</dbReference>